<evidence type="ECO:0000256" key="3">
    <source>
        <dbReference type="ARBA" id="ARBA00023033"/>
    </source>
</evidence>
<keyword evidence="2" id="KW-0560">Oxidoreductase</keyword>
<protein>
    <recommendedName>
        <fullName evidence="1">propane 2-monooxygenase</fullName>
        <ecNumber evidence="1">1.14.13.227</ecNumber>
    </recommendedName>
</protein>
<proteinExistence type="predicted"/>
<dbReference type="InterPro" id="IPR003430">
    <property type="entry name" value="Phenol_Hydrox"/>
</dbReference>
<gene>
    <name evidence="6" type="ORF">C6Y14_25175</name>
</gene>
<evidence type="ECO:0000313" key="6">
    <source>
        <dbReference type="EMBL" id="PSM40775.1"/>
    </source>
</evidence>
<dbReference type="GO" id="GO:0016709">
    <property type="term" value="F:oxidoreductase activity, acting on paired donors, with incorporation or reduction of molecular oxygen, NAD(P)H as one donor, and incorporation of one atom of oxygen"/>
    <property type="evidence" value="ECO:0007669"/>
    <property type="project" value="InterPro"/>
</dbReference>
<accession>A0A2P8Q3I8</accession>
<dbReference type="InterPro" id="IPR009078">
    <property type="entry name" value="Ferritin-like_SF"/>
</dbReference>
<sequence length="350" mass="39890">MTGAANRRQQKTWSMFGDVRRRPTPYEVVTGRFHYHFRRDPVPFEMDPEWSLNQWYLAHREGSPFQVDDWEGFRDPAKLTYRDYVALQHDREIYLDALVDRYEGNGTAATPRSGQANPGQAAPGRPGPGWVDTLRTLFVPLRFPLHVLQMVGLYVGQMAPSSYITNCAHFQAADEMRRIQRIAYWTRVLADAHGDDLARTATARRAWEDGPAWQPLRQTLEHLLIAYDWGEAFTGLNLVVKPAVDTLVNEMFGQLAEANGDRFLAELCTEFARDARRSQDWTQALTGYAIERRPELAGVLDDWVTTWRPRADEGVEGLAELFTTAPRPLAADVTARVREVHDEFLVGTSI</sequence>
<dbReference type="OrthoDB" id="9806768at2"/>
<dbReference type="InterPro" id="IPR012348">
    <property type="entry name" value="RNR-like"/>
</dbReference>
<name>A0A2P8Q3I8_9ACTN</name>
<dbReference type="Proteomes" id="UP000240429">
    <property type="component" value="Unassembled WGS sequence"/>
</dbReference>
<dbReference type="SUPFAM" id="SSF47240">
    <property type="entry name" value="Ferritin-like"/>
    <property type="match status" value="1"/>
</dbReference>
<comment type="caution">
    <text evidence="6">The sequence shown here is derived from an EMBL/GenBank/DDBJ whole genome shotgun (WGS) entry which is preliminary data.</text>
</comment>
<dbReference type="Gene3D" id="1.10.620.20">
    <property type="entry name" value="Ribonucleotide Reductase, subunit A"/>
    <property type="match status" value="2"/>
</dbReference>
<feature type="region of interest" description="Disordered" evidence="5">
    <location>
        <begin position="106"/>
        <end position="126"/>
    </location>
</feature>
<dbReference type="RefSeq" id="WP_107019096.1">
    <property type="nucleotide sequence ID" value="NZ_KZ679047.1"/>
</dbReference>
<organism evidence="6 7">
    <name type="scientific">Streptomyces dioscori</name>
    <dbReference type="NCBI Taxonomy" id="2109333"/>
    <lineage>
        <taxon>Bacteria</taxon>
        <taxon>Bacillati</taxon>
        <taxon>Actinomycetota</taxon>
        <taxon>Actinomycetes</taxon>
        <taxon>Kitasatosporales</taxon>
        <taxon>Streptomycetaceae</taxon>
        <taxon>Streptomyces</taxon>
        <taxon>Streptomyces aurantiacus group</taxon>
    </lineage>
</organism>
<dbReference type="EMBL" id="PYBJ01000017">
    <property type="protein sequence ID" value="PSM40775.1"/>
    <property type="molecule type" value="Genomic_DNA"/>
</dbReference>
<dbReference type="EC" id="1.14.13.227" evidence="1"/>
<dbReference type="AlphaFoldDB" id="A0A2P8Q3I8"/>
<dbReference type="Pfam" id="PF02332">
    <property type="entry name" value="Phenol_Hydrox"/>
    <property type="match status" value="2"/>
</dbReference>
<feature type="compositionally biased region" description="Low complexity" evidence="5">
    <location>
        <begin position="114"/>
        <end position="124"/>
    </location>
</feature>
<evidence type="ECO:0000256" key="1">
    <source>
        <dbReference type="ARBA" id="ARBA00012710"/>
    </source>
</evidence>
<evidence type="ECO:0000256" key="4">
    <source>
        <dbReference type="ARBA" id="ARBA00048941"/>
    </source>
</evidence>
<reference evidence="6 7" key="1">
    <citation type="submission" date="2018-03" db="EMBL/GenBank/DDBJ databases">
        <title>Streptomyces dioscori sp. nov., a novel endophytic actinobacterium isolated from bulbil of Dioscorea bulbifera L.</title>
        <authorList>
            <person name="Zhikuan W."/>
        </authorList>
    </citation>
    <scope>NUCLEOTIDE SEQUENCE [LARGE SCALE GENOMIC DNA]</scope>
    <source>
        <strain evidence="6 7">A217</strain>
    </source>
</reference>
<keyword evidence="7" id="KW-1185">Reference proteome</keyword>
<evidence type="ECO:0000313" key="7">
    <source>
        <dbReference type="Proteomes" id="UP000240429"/>
    </source>
</evidence>
<dbReference type="PIRSF" id="PIRSF000040">
    <property type="entry name" value="MMOH_comp"/>
    <property type="match status" value="1"/>
</dbReference>
<comment type="catalytic activity">
    <reaction evidence="4">
        <text>propane + NADH + O2 + H(+) = propan-2-ol + NAD(+) + H2O</text>
        <dbReference type="Rhea" id="RHEA:49992"/>
        <dbReference type="ChEBI" id="CHEBI:15377"/>
        <dbReference type="ChEBI" id="CHEBI:15378"/>
        <dbReference type="ChEBI" id="CHEBI:15379"/>
        <dbReference type="ChEBI" id="CHEBI:17824"/>
        <dbReference type="ChEBI" id="CHEBI:32879"/>
        <dbReference type="ChEBI" id="CHEBI:57540"/>
        <dbReference type="ChEBI" id="CHEBI:57945"/>
        <dbReference type="EC" id="1.14.13.227"/>
    </reaction>
</comment>
<dbReference type="InterPro" id="IPR012078">
    <property type="entry name" value="MP_mOase_hydro"/>
</dbReference>
<evidence type="ECO:0000256" key="2">
    <source>
        <dbReference type="ARBA" id="ARBA00023002"/>
    </source>
</evidence>
<keyword evidence="3" id="KW-0503">Monooxygenase</keyword>
<evidence type="ECO:0000256" key="5">
    <source>
        <dbReference type="SAM" id="MobiDB-lite"/>
    </source>
</evidence>